<comment type="similarity">
    <text evidence="2">Belongs to the ABC transporter superfamily. ABCG family. PDR (TC 3.A.1.205) subfamily.</text>
</comment>
<keyword evidence="6" id="KW-0067">ATP-binding</keyword>
<dbReference type="CDD" id="cd03232">
    <property type="entry name" value="ABCG_PDR_domain2"/>
    <property type="match status" value="1"/>
</dbReference>
<feature type="transmembrane region" description="Helical" evidence="10">
    <location>
        <begin position="1324"/>
        <end position="1346"/>
    </location>
</feature>
<proteinExistence type="inferred from homology"/>
<organism evidence="12 13">
    <name type="scientific">Steccherinum ochraceum</name>
    <dbReference type="NCBI Taxonomy" id="92696"/>
    <lineage>
        <taxon>Eukaryota</taxon>
        <taxon>Fungi</taxon>
        <taxon>Dikarya</taxon>
        <taxon>Basidiomycota</taxon>
        <taxon>Agaricomycotina</taxon>
        <taxon>Agaricomycetes</taxon>
        <taxon>Polyporales</taxon>
        <taxon>Steccherinaceae</taxon>
        <taxon>Steccherinum</taxon>
    </lineage>
</organism>
<reference evidence="12 13" key="1">
    <citation type="submission" date="2018-11" db="EMBL/GenBank/DDBJ databases">
        <title>Genome assembly of Steccherinum ochraceum LE-BIN_3174, the white-rot fungus of the Steccherinaceae family (The Residual Polyporoid clade, Polyporales, Basidiomycota).</title>
        <authorList>
            <person name="Fedorova T.V."/>
            <person name="Glazunova O.A."/>
            <person name="Landesman E.O."/>
            <person name="Moiseenko K.V."/>
            <person name="Psurtseva N.V."/>
            <person name="Savinova O.S."/>
            <person name="Shakhova N.V."/>
            <person name="Tyazhelova T.V."/>
            <person name="Vasina D.V."/>
        </authorList>
    </citation>
    <scope>NUCLEOTIDE SEQUENCE [LARGE SCALE GENOMIC DNA]</scope>
    <source>
        <strain evidence="12 13">LE-BIN_3174</strain>
    </source>
</reference>
<keyword evidence="3" id="KW-0813">Transport</keyword>
<feature type="transmembrane region" description="Helical" evidence="10">
    <location>
        <begin position="1242"/>
        <end position="1269"/>
    </location>
</feature>
<comment type="subcellular location">
    <subcellularLocation>
        <location evidence="1">Membrane</location>
        <topology evidence="1">Multi-pass membrane protein</topology>
    </subcellularLocation>
</comment>
<dbReference type="STRING" id="92696.A0A4R0RNP1"/>
<accession>A0A4R0RNP1</accession>
<feature type="domain" description="ABC transporter" evidence="11">
    <location>
        <begin position="129"/>
        <end position="387"/>
    </location>
</feature>
<protein>
    <recommendedName>
        <fullName evidence="11">ABC transporter domain-containing protein</fullName>
    </recommendedName>
</protein>
<keyword evidence="13" id="KW-1185">Reference proteome</keyword>
<dbReference type="EMBL" id="RWJN01000179">
    <property type="protein sequence ID" value="TCD65478.1"/>
    <property type="molecule type" value="Genomic_DNA"/>
</dbReference>
<dbReference type="CDD" id="cd03233">
    <property type="entry name" value="ABCG_PDR_domain1"/>
    <property type="match status" value="1"/>
</dbReference>
<dbReference type="GO" id="GO:0005524">
    <property type="term" value="F:ATP binding"/>
    <property type="evidence" value="ECO:0007669"/>
    <property type="project" value="UniProtKB-KW"/>
</dbReference>
<feature type="region of interest" description="Disordered" evidence="9">
    <location>
        <begin position="806"/>
        <end position="834"/>
    </location>
</feature>
<feature type="transmembrane region" description="Helical" evidence="10">
    <location>
        <begin position="498"/>
        <end position="519"/>
    </location>
</feature>
<dbReference type="InterPro" id="IPR043926">
    <property type="entry name" value="ABCG_dom"/>
</dbReference>
<dbReference type="InterPro" id="IPR017871">
    <property type="entry name" value="ABC_transporter-like_CS"/>
</dbReference>
<dbReference type="PROSITE" id="PS00211">
    <property type="entry name" value="ABC_TRANSPORTER_1"/>
    <property type="match status" value="1"/>
</dbReference>
<keyword evidence="8 10" id="KW-0472">Membrane</keyword>
<keyword evidence="5" id="KW-0547">Nucleotide-binding</keyword>
<feature type="transmembrane region" description="Helical" evidence="10">
    <location>
        <begin position="1172"/>
        <end position="1196"/>
    </location>
</feature>
<feature type="compositionally biased region" description="Basic and acidic residues" evidence="9">
    <location>
        <begin position="46"/>
        <end position="55"/>
    </location>
</feature>
<dbReference type="PANTHER" id="PTHR19241">
    <property type="entry name" value="ATP-BINDING CASSETTE TRANSPORTER"/>
    <property type="match status" value="1"/>
</dbReference>
<feature type="transmembrane region" description="Helical" evidence="10">
    <location>
        <begin position="568"/>
        <end position="599"/>
    </location>
</feature>
<dbReference type="InterPro" id="IPR003439">
    <property type="entry name" value="ABC_transporter-like_ATP-bd"/>
</dbReference>
<dbReference type="InterPro" id="IPR034003">
    <property type="entry name" value="ABCG_PDR_2"/>
</dbReference>
<evidence type="ECO:0000313" key="13">
    <source>
        <dbReference type="Proteomes" id="UP000292702"/>
    </source>
</evidence>
<comment type="caution">
    <text evidence="12">The sequence shown here is derived from an EMBL/GenBank/DDBJ whole genome shotgun (WGS) entry which is preliminary data.</text>
</comment>
<keyword evidence="7 10" id="KW-1133">Transmembrane helix</keyword>
<dbReference type="PROSITE" id="PS50893">
    <property type="entry name" value="ABC_TRANSPORTER_2"/>
    <property type="match status" value="2"/>
</dbReference>
<gene>
    <name evidence="12" type="ORF">EIP91_002596</name>
</gene>
<feature type="transmembrane region" description="Helical" evidence="10">
    <location>
        <begin position="1202"/>
        <end position="1221"/>
    </location>
</feature>
<dbReference type="SMART" id="SM00382">
    <property type="entry name" value="AAA"/>
    <property type="match status" value="2"/>
</dbReference>
<dbReference type="GO" id="GO:0016020">
    <property type="term" value="C:membrane"/>
    <property type="evidence" value="ECO:0007669"/>
    <property type="project" value="UniProtKB-SubCell"/>
</dbReference>
<dbReference type="OrthoDB" id="245989at2759"/>
<feature type="transmembrane region" description="Helical" evidence="10">
    <location>
        <begin position="757"/>
        <end position="778"/>
    </location>
</feature>
<evidence type="ECO:0000256" key="7">
    <source>
        <dbReference type="ARBA" id="ARBA00022989"/>
    </source>
</evidence>
<feature type="compositionally biased region" description="Basic and acidic residues" evidence="9">
    <location>
        <begin position="1"/>
        <end position="32"/>
    </location>
</feature>
<dbReference type="Pfam" id="PF14510">
    <property type="entry name" value="ABC_trans_N"/>
    <property type="match status" value="1"/>
</dbReference>
<dbReference type="GO" id="GO:0140359">
    <property type="term" value="F:ABC-type transporter activity"/>
    <property type="evidence" value="ECO:0007669"/>
    <property type="project" value="InterPro"/>
</dbReference>
<evidence type="ECO:0000256" key="5">
    <source>
        <dbReference type="ARBA" id="ARBA00022741"/>
    </source>
</evidence>
<feature type="region of interest" description="Disordered" evidence="9">
    <location>
        <begin position="1"/>
        <end position="66"/>
    </location>
</feature>
<sequence length="1467" mass="164605">MAETPGDDRTLYDVRTADGDVEAHHVDVRQAEDTFNELSKTLSRRSATDRKHDSTISDDSDPEKGEEAFDLREYLQSSNDAHQGAGIKHKHVGVTWEKLQVEGMGGAGSKIYVETFGQAAVSFWIFPFIFLWNTIKSVLPSKEASFPTRTILHPQSGLVKPGEMILVLGCPGAGCTTFLKSIANERSDYAAVLGDVRYAGIDAQEMAKMYKGEVLYNQEDDIHIATLSVGQTLDFALSTKTPGPKGRLPGISKQEFNDQVKNMLLKMLNISHTAKTYVGDEFVRGVSGGERKRVSIAEMMASRARVLCFDNSTRGLDASTALDFIKAMRAMTDILGQTTFATLYQAGEGIYDLFDKVMVLDEGRQVYFGPPSEARKYFENLGFKPLPRQSTADYLTGCTDPNERQFAPGRSAHDVPCSPAALEAAFISSPYARSMEDDLDKYKLLMETEKRDQESFREAVLLDKRKGVSKKSPYTVGFLGQVKALTLRQFQMRLQDRFQLVTSFSLSIILAIVIGAAFFNQPLNAAGAFTRGSVLFVAMLSCTLDTFGELPAQMLGRPILKKQTAYSFYRPAAIAIANTVADVPFSAARVLIYDIIIYFMSHLNRSAGGFFTYHLFTYLTFLTMQGFFRSFGLMCSNFDVAFRLATFFVPNMIVYTGYMIPVSQMKRWLFWIYYINPISYGFTGAFENEFRRIDLDCNGAYVVPRNPPGSTTYPANIGPNQVCTLPGSQFGNEIVTGKEYVSVGYDLNTADIWRRNFLVLVGFFLLFQVTQVLLIEFYPQYGGSGSVVVYAKENNDTKKRNAALQEHKALRNKSEKGESSSTGTEKEEKYSSEKETIHRKTFTWEAINYTVPVPGGQRRLLHDVYGYVKPGTLTALMGASGAGKTTCLDVLAQRKNIGVIAGSMLVDGRPLASDFARGTAYAEQMDVHEGSATIREAMRFSAHLRQPASVPEAEKDAYVEEMIELLELQDLADALVITLGVEARKRLTIGVELASKPELLLFLDEPTSGLDGQSAWNLVRFLRKLASKGQAILCTIHQPSSLLFESFDRLLLLERGGETVYFGDIGHDSRVLTDYFARYGAHCPSNVNPAEYMLDAIGAGLAPRVGDRDWKDIWLDSPEYRDMRDEIERIKRDALARPEEVKAKETTYASPFYYQLKEVVLRNNRALWRSPAYVFSRLFVHAFISLFVSLTFLQLGQGLRDLQYRVFGIFWVSVLPMIVMAQIEPMWIFNRRVFIRESSSRIYSPYVFAIGQLIGETPYSVLCAIVYWVLMVWPMGFGKGAAGTNGNGLQLLVIIFVELFGVTLGQFIGAISPNIQTAALFNPFLGLILTTFCGVTIPFPTMARFWRSWLYQLVPYTRVLSAMLSTELHGLEIICKPEEFNRFEPPSGQTCQQWAGEFVNFFGGYLEDKNATSACAYCQYKIGDEFFVPLNIDYSNRWRDTWIVFCYFIFNIIATIIASRLLRYAKR</sequence>
<dbReference type="FunFam" id="3.40.50.300:FF:000054">
    <property type="entry name" value="ABC multidrug transporter atrF"/>
    <property type="match status" value="1"/>
</dbReference>
<dbReference type="Pfam" id="PF00005">
    <property type="entry name" value="ABC_tran"/>
    <property type="match status" value="2"/>
</dbReference>
<evidence type="ECO:0000256" key="8">
    <source>
        <dbReference type="ARBA" id="ARBA00023136"/>
    </source>
</evidence>
<dbReference type="InterPro" id="IPR027417">
    <property type="entry name" value="P-loop_NTPase"/>
</dbReference>
<feature type="transmembrane region" description="Helical" evidence="10">
    <location>
        <begin position="611"/>
        <end position="628"/>
    </location>
</feature>
<evidence type="ECO:0000256" key="2">
    <source>
        <dbReference type="ARBA" id="ARBA00006012"/>
    </source>
</evidence>
<feature type="domain" description="ABC transporter" evidence="11">
    <location>
        <begin position="842"/>
        <end position="1080"/>
    </location>
</feature>
<dbReference type="InterPro" id="IPR034001">
    <property type="entry name" value="ABCG_PDR_1"/>
</dbReference>
<evidence type="ECO:0000256" key="4">
    <source>
        <dbReference type="ARBA" id="ARBA00022692"/>
    </source>
</evidence>
<evidence type="ECO:0000313" key="12">
    <source>
        <dbReference type="EMBL" id="TCD65478.1"/>
    </source>
</evidence>
<keyword evidence="4 10" id="KW-0812">Transmembrane</keyword>
<dbReference type="Pfam" id="PF06422">
    <property type="entry name" value="PDR_CDR"/>
    <property type="match status" value="1"/>
</dbReference>
<feature type="transmembrane region" description="Helical" evidence="10">
    <location>
        <begin position="1442"/>
        <end position="1462"/>
    </location>
</feature>
<evidence type="ECO:0000256" key="10">
    <source>
        <dbReference type="SAM" id="Phobius"/>
    </source>
</evidence>
<dbReference type="GO" id="GO:0016887">
    <property type="term" value="F:ATP hydrolysis activity"/>
    <property type="evidence" value="ECO:0007669"/>
    <property type="project" value="InterPro"/>
</dbReference>
<dbReference type="InterPro" id="IPR013525">
    <property type="entry name" value="ABC2_TM"/>
</dbReference>
<name>A0A4R0RNP1_9APHY</name>
<dbReference type="Pfam" id="PF01061">
    <property type="entry name" value="ABC2_membrane"/>
    <property type="match status" value="2"/>
</dbReference>
<dbReference type="InterPro" id="IPR029481">
    <property type="entry name" value="ABC_trans_N"/>
</dbReference>
<dbReference type="Gene3D" id="3.40.50.300">
    <property type="entry name" value="P-loop containing nucleotide triphosphate hydrolases"/>
    <property type="match status" value="2"/>
</dbReference>
<evidence type="ECO:0000256" key="1">
    <source>
        <dbReference type="ARBA" id="ARBA00004141"/>
    </source>
</evidence>
<feature type="transmembrane region" description="Helical" evidence="10">
    <location>
        <begin position="1289"/>
        <end position="1312"/>
    </location>
</feature>
<evidence type="ECO:0000256" key="6">
    <source>
        <dbReference type="ARBA" id="ARBA00022840"/>
    </source>
</evidence>
<evidence type="ECO:0000256" key="3">
    <source>
        <dbReference type="ARBA" id="ARBA00022448"/>
    </source>
</evidence>
<dbReference type="Proteomes" id="UP000292702">
    <property type="component" value="Unassembled WGS sequence"/>
</dbReference>
<dbReference type="InterPro" id="IPR003593">
    <property type="entry name" value="AAA+_ATPase"/>
</dbReference>
<feature type="compositionally biased region" description="Polar residues" evidence="9">
    <location>
        <begin position="36"/>
        <end position="45"/>
    </location>
</feature>
<evidence type="ECO:0000259" key="11">
    <source>
        <dbReference type="PROSITE" id="PS50893"/>
    </source>
</evidence>
<evidence type="ECO:0000256" key="9">
    <source>
        <dbReference type="SAM" id="MobiDB-lite"/>
    </source>
</evidence>
<feature type="transmembrane region" description="Helical" evidence="10">
    <location>
        <begin position="640"/>
        <end position="660"/>
    </location>
</feature>
<dbReference type="SUPFAM" id="SSF52540">
    <property type="entry name" value="P-loop containing nucleoside triphosphate hydrolases"/>
    <property type="match status" value="2"/>
</dbReference>
<dbReference type="InterPro" id="IPR010929">
    <property type="entry name" value="PDR_CDR_ABC"/>
</dbReference>
<dbReference type="Pfam" id="PF19055">
    <property type="entry name" value="ABC2_membrane_7"/>
    <property type="match status" value="1"/>
</dbReference>